<dbReference type="PRINTS" id="PR00069">
    <property type="entry name" value="ALDKETRDTASE"/>
</dbReference>
<reference evidence="7 8" key="1">
    <citation type="submission" date="2024-09" db="EMBL/GenBank/DDBJ databases">
        <title>Chromosome-scale assembly of Riccia sorocarpa.</title>
        <authorList>
            <person name="Paukszto L."/>
        </authorList>
    </citation>
    <scope>NUCLEOTIDE SEQUENCE [LARGE SCALE GENOMIC DNA]</scope>
    <source>
        <strain evidence="7">LP-2024</strain>
        <tissue evidence="7">Aerial parts of the thallus</tissue>
    </source>
</reference>
<keyword evidence="8" id="KW-1185">Reference proteome</keyword>
<evidence type="ECO:0000259" key="6">
    <source>
        <dbReference type="Pfam" id="PF00248"/>
    </source>
</evidence>
<organism evidence="7 8">
    <name type="scientific">Riccia sorocarpa</name>
    <dbReference type="NCBI Taxonomy" id="122646"/>
    <lineage>
        <taxon>Eukaryota</taxon>
        <taxon>Viridiplantae</taxon>
        <taxon>Streptophyta</taxon>
        <taxon>Embryophyta</taxon>
        <taxon>Marchantiophyta</taxon>
        <taxon>Marchantiopsida</taxon>
        <taxon>Marchantiidae</taxon>
        <taxon>Marchantiales</taxon>
        <taxon>Ricciaceae</taxon>
        <taxon>Riccia</taxon>
    </lineage>
</organism>
<protein>
    <recommendedName>
        <fullName evidence="6">NADP-dependent oxidoreductase domain-containing protein</fullName>
    </recommendedName>
</protein>
<evidence type="ECO:0000256" key="4">
    <source>
        <dbReference type="PIRSR" id="PIRSR000097-2"/>
    </source>
</evidence>
<dbReference type="InterPro" id="IPR018170">
    <property type="entry name" value="Aldo/ket_reductase_CS"/>
</dbReference>
<evidence type="ECO:0000256" key="5">
    <source>
        <dbReference type="PIRSR" id="PIRSR000097-3"/>
    </source>
</evidence>
<evidence type="ECO:0000256" key="2">
    <source>
        <dbReference type="ARBA" id="ARBA00022857"/>
    </source>
</evidence>
<accession>A0ABD3GF43</accession>
<dbReference type="SUPFAM" id="SSF51430">
    <property type="entry name" value="NAD(P)-linked oxidoreductase"/>
    <property type="match status" value="1"/>
</dbReference>
<dbReference type="Proteomes" id="UP001633002">
    <property type="component" value="Unassembled WGS sequence"/>
</dbReference>
<evidence type="ECO:0000256" key="1">
    <source>
        <dbReference type="ARBA" id="ARBA00007905"/>
    </source>
</evidence>
<dbReference type="EMBL" id="JBJQOH010000007">
    <property type="protein sequence ID" value="KAL3677807.1"/>
    <property type="molecule type" value="Genomic_DNA"/>
</dbReference>
<gene>
    <name evidence="7" type="ORF">R1sor_020763</name>
</gene>
<dbReference type="AlphaFoldDB" id="A0ABD3GF43"/>
<dbReference type="FunFam" id="3.20.20.100:FF:000013">
    <property type="entry name" value="NADPH-dependent codeinone reductase 1-1"/>
    <property type="match status" value="1"/>
</dbReference>
<dbReference type="InterPro" id="IPR020471">
    <property type="entry name" value="AKR"/>
</dbReference>
<feature type="site" description="Lowers pKa of active site Tyr" evidence="5">
    <location>
        <position position="83"/>
    </location>
</feature>
<dbReference type="PANTHER" id="PTHR11732">
    <property type="entry name" value="ALDO/KETO REDUCTASE"/>
    <property type="match status" value="1"/>
</dbReference>
<keyword evidence="2" id="KW-0521">NADP</keyword>
<comment type="similarity">
    <text evidence="1">Belongs to the aldo/keto reductase family.</text>
</comment>
<evidence type="ECO:0000313" key="8">
    <source>
        <dbReference type="Proteomes" id="UP001633002"/>
    </source>
</evidence>
<dbReference type="InterPro" id="IPR036812">
    <property type="entry name" value="NAD(P)_OxRdtase_dom_sf"/>
</dbReference>
<dbReference type="PROSITE" id="PS00063">
    <property type="entry name" value="ALDOKETO_REDUCTASE_3"/>
    <property type="match status" value="1"/>
</dbReference>
<dbReference type="Pfam" id="PF00248">
    <property type="entry name" value="Aldo_ket_red"/>
    <property type="match status" value="1"/>
</dbReference>
<dbReference type="PIRSF" id="PIRSF000097">
    <property type="entry name" value="AKR"/>
    <property type="match status" value="1"/>
</dbReference>
<feature type="domain" description="NADP-dependent oxidoreductase" evidence="6">
    <location>
        <begin position="25"/>
        <end position="294"/>
    </location>
</feature>
<comment type="caution">
    <text evidence="7">The sequence shown here is derived from an EMBL/GenBank/DDBJ whole genome shotgun (WGS) entry which is preliminary data.</text>
</comment>
<dbReference type="InterPro" id="IPR023210">
    <property type="entry name" value="NADP_OxRdtase_dom"/>
</dbReference>
<dbReference type="Gene3D" id="3.20.20.100">
    <property type="entry name" value="NADP-dependent oxidoreductase domain"/>
    <property type="match status" value="1"/>
</dbReference>
<feature type="binding site" evidence="4">
    <location>
        <position position="116"/>
    </location>
    <ligand>
        <name>substrate</name>
    </ligand>
</feature>
<feature type="active site" description="Proton donor" evidence="3">
    <location>
        <position position="53"/>
    </location>
</feature>
<evidence type="ECO:0000256" key="3">
    <source>
        <dbReference type="PIRSR" id="PIRSR000097-1"/>
    </source>
</evidence>
<evidence type="ECO:0000313" key="7">
    <source>
        <dbReference type="EMBL" id="KAL3677807.1"/>
    </source>
</evidence>
<name>A0ABD3GF43_9MARC</name>
<proteinExistence type="inferred from homology"/>
<sequence length="322" mass="35757">MLSPENQLRLKLNNGDWMPAVACGAAIPKETTGESMQKALELGYRHFDTAQSYGRSEELLGTVLQEAFKRGLVKREDLFITTKIWPVDLHPPDIIPALKRSLRTLQLDYVDMYLIHWPVRLRPEAVWPNLSEEDYLPLDMPGCWKVLEECVHLGLTKGIGVSNWSVKNLKALVSHATIIPAVNQIERHPGLEQTPIVNYCKQIGTVVTGYSALGGPGYRDLAGAYGTTAVLESPVLAKIGAKYDRTSAQVALRWALDTGCGLVVKSANPTRLAQNVDLFDFSLTEEDLEEIKKMPEVRGLSGEWFVGPGSPYKTIDDLWADE</sequence>